<dbReference type="GO" id="GO:0030719">
    <property type="term" value="P:P granule organization"/>
    <property type="evidence" value="ECO:0007669"/>
    <property type="project" value="TreeGrafter"/>
</dbReference>
<dbReference type="AlphaFoldDB" id="G3IFT8"/>
<gene>
    <name evidence="2" type="ORF">I79_022611</name>
</gene>
<dbReference type="InterPro" id="IPR035437">
    <property type="entry name" value="SNase_OB-fold_sf"/>
</dbReference>
<dbReference type="InterPro" id="IPR002999">
    <property type="entry name" value="Tudor"/>
</dbReference>
<dbReference type="InterPro" id="IPR050621">
    <property type="entry name" value="Tudor_domain_containing"/>
</dbReference>
<dbReference type="SUPFAM" id="SSF63748">
    <property type="entry name" value="Tudor/PWWP/MBT"/>
    <property type="match status" value="1"/>
</dbReference>
<reference evidence="3" key="1">
    <citation type="journal article" date="2011" name="Nat. Biotechnol.">
        <title>The genomic sequence of the Chinese hamster ovary (CHO)-K1 cell line.</title>
        <authorList>
            <person name="Xu X."/>
            <person name="Nagarajan H."/>
            <person name="Lewis N.E."/>
            <person name="Pan S."/>
            <person name="Cai Z."/>
            <person name="Liu X."/>
            <person name="Chen W."/>
            <person name="Xie M."/>
            <person name="Wang W."/>
            <person name="Hammond S."/>
            <person name="Andersen M.R."/>
            <person name="Neff N."/>
            <person name="Passarelli B."/>
            <person name="Koh W."/>
            <person name="Fan H.C."/>
            <person name="Wang J."/>
            <person name="Gui Y."/>
            <person name="Lee K.H."/>
            <person name="Betenbaugh M.J."/>
            <person name="Quake S.R."/>
            <person name="Famili I."/>
            <person name="Palsson B.O."/>
            <person name="Wang J."/>
        </authorList>
    </citation>
    <scope>NUCLEOTIDE SEQUENCE [LARGE SCALE GENOMIC DNA]</scope>
    <source>
        <strain evidence="3">CHO K1 cell line</strain>
    </source>
</reference>
<dbReference type="GO" id="GO:0043186">
    <property type="term" value="C:P granule"/>
    <property type="evidence" value="ECO:0007669"/>
    <property type="project" value="TreeGrafter"/>
</dbReference>
<dbReference type="GO" id="GO:0007283">
    <property type="term" value="P:spermatogenesis"/>
    <property type="evidence" value="ECO:0007669"/>
    <property type="project" value="TreeGrafter"/>
</dbReference>
<feature type="domain" description="Tudor" evidence="1">
    <location>
        <begin position="56"/>
        <end position="99"/>
    </location>
</feature>
<dbReference type="STRING" id="10029.G3IFT8"/>
<accession>G3IFT8</accession>
<evidence type="ECO:0000259" key="1">
    <source>
        <dbReference type="Pfam" id="PF00567"/>
    </source>
</evidence>
<sequence>MESILKFIKEYTLEKNLTNVQIVESHSLLASILKFTKEYTLERNLTNVHIVIFGTLENGNLDFCFVDFGNNGGCPLKDLRALCCDFLGLPFQAIKFSLAQIAPSGEQWEEEALDEFERLTHFGELKPLLAKISSYVRTGNSTWPKIHSYDTNNGKKLDTGLELVCKGYAVDVPEDVEEDGTVPYVLKDMVTETDTSFASILIETKKSPEETAHTLSCLSLSEETT</sequence>
<proteinExistence type="predicted"/>
<dbReference type="Gene3D" id="2.30.30.140">
    <property type="match status" value="1"/>
</dbReference>
<dbReference type="PANTHER" id="PTHR22948:SF18">
    <property type="entry name" value="TUDOR AND KH DOMAIN-CONTAINING PROTEIN"/>
    <property type="match status" value="1"/>
</dbReference>
<dbReference type="PANTHER" id="PTHR22948">
    <property type="entry name" value="TUDOR DOMAIN CONTAINING PROTEIN"/>
    <property type="match status" value="1"/>
</dbReference>
<dbReference type="InParanoid" id="G3IFT8"/>
<dbReference type="Pfam" id="PF00567">
    <property type="entry name" value="TUDOR"/>
    <property type="match status" value="1"/>
</dbReference>
<dbReference type="Proteomes" id="UP000001075">
    <property type="component" value="Unassembled WGS sequence"/>
</dbReference>
<dbReference type="GO" id="GO:0034587">
    <property type="term" value="P:piRNA processing"/>
    <property type="evidence" value="ECO:0007669"/>
    <property type="project" value="TreeGrafter"/>
</dbReference>
<protein>
    <submittedName>
        <fullName evidence="2">Tudor and KH domain-containing protein</fullName>
    </submittedName>
</protein>
<name>G3IFT8_CRIGR</name>
<evidence type="ECO:0000313" key="3">
    <source>
        <dbReference type="Proteomes" id="UP000001075"/>
    </source>
</evidence>
<dbReference type="EMBL" id="JH002452">
    <property type="protein sequence ID" value="EGW00129.1"/>
    <property type="molecule type" value="Genomic_DNA"/>
</dbReference>
<organism evidence="2 3">
    <name type="scientific">Cricetulus griseus</name>
    <name type="common">Chinese hamster</name>
    <name type="synonym">Cricetulus barabensis griseus</name>
    <dbReference type="NCBI Taxonomy" id="10029"/>
    <lineage>
        <taxon>Eukaryota</taxon>
        <taxon>Metazoa</taxon>
        <taxon>Chordata</taxon>
        <taxon>Craniata</taxon>
        <taxon>Vertebrata</taxon>
        <taxon>Euteleostomi</taxon>
        <taxon>Mammalia</taxon>
        <taxon>Eutheria</taxon>
        <taxon>Euarchontoglires</taxon>
        <taxon>Glires</taxon>
        <taxon>Rodentia</taxon>
        <taxon>Myomorpha</taxon>
        <taxon>Muroidea</taxon>
        <taxon>Cricetidae</taxon>
        <taxon>Cricetinae</taxon>
        <taxon>Cricetulus</taxon>
    </lineage>
</organism>
<dbReference type="Gene3D" id="2.40.50.90">
    <property type="match status" value="1"/>
</dbReference>
<evidence type="ECO:0000313" key="2">
    <source>
        <dbReference type="EMBL" id="EGW00129.1"/>
    </source>
</evidence>